<dbReference type="InterPro" id="IPR017884">
    <property type="entry name" value="SANT_dom"/>
</dbReference>
<dbReference type="GO" id="GO:0000981">
    <property type="term" value="F:DNA-binding transcription factor activity, RNA polymerase II-specific"/>
    <property type="evidence" value="ECO:0007669"/>
    <property type="project" value="TreeGrafter"/>
</dbReference>
<dbReference type="Pfam" id="PF00249">
    <property type="entry name" value="Myb_DNA-binding"/>
    <property type="match status" value="1"/>
</dbReference>
<dbReference type="CDD" id="cd00167">
    <property type="entry name" value="SANT"/>
    <property type="match status" value="3"/>
</dbReference>
<dbReference type="EMBL" id="JAGDFM010000263">
    <property type="protein sequence ID" value="KAG7381070.1"/>
    <property type="molecule type" value="Genomic_DNA"/>
</dbReference>
<feature type="compositionally biased region" description="Basic residues" evidence="3">
    <location>
        <begin position="200"/>
        <end position="213"/>
    </location>
</feature>
<dbReference type="FunFam" id="1.10.10.60:FF:000010">
    <property type="entry name" value="Transcriptional activator Myb isoform A"/>
    <property type="match status" value="1"/>
</dbReference>
<dbReference type="GO" id="GO:0005634">
    <property type="term" value="C:nucleus"/>
    <property type="evidence" value="ECO:0007669"/>
    <property type="project" value="TreeGrafter"/>
</dbReference>
<organism evidence="7 8">
    <name type="scientific">Phytophthora pseudosyringae</name>
    <dbReference type="NCBI Taxonomy" id="221518"/>
    <lineage>
        <taxon>Eukaryota</taxon>
        <taxon>Sar</taxon>
        <taxon>Stramenopiles</taxon>
        <taxon>Oomycota</taxon>
        <taxon>Peronosporomycetes</taxon>
        <taxon>Peronosporales</taxon>
        <taxon>Peronosporaceae</taxon>
        <taxon>Phytophthora</taxon>
    </lineage>
</organism>
<accession>A0A8T1VLP4</accession>
<dbReference type="Proteomes" id="UP000694044">
    <property type="component" value="Unassembled WGS sequence"/>
</dbReference>
<dbReference type="PROSITE" id="PS50090">
    <property type="entry name" value="MYB_LIKE"/>
    <property type="match status" value="3"/>
</dbReference>
<reference evidence="7" key="1">
    <citation type="submission" date="2021-02" db="EMBL/GenBank/DDBJ databases">
        <authorList>
            <person name="Palmer J.M."/>
        </authorList>
    </citation>
    <scope>NUCLEOTIDE SEQUENCE</scope>
    <source>
        <strain evidence="7">SCRP734</strain>
    </source>
</reference>
<feature type="domain" description="Myb-like" evidence="4">
    <location>
        <begin position="85"/>
        <end position="131"/>
    </location>
</feature>
<sequence>MMKQRYSPYQRKKSSRKARATTATTSRLLGEGPKWTPEEDSVLRDGVCKFGGKKWKAISERIERRSPEECNERWNKLQGMGTLVKRPWSEAEDKRMLQLVKKYGASKWAVIASFLKGRNGKQCRERWHNQLNPTIKKTPWTEKENAIIVAMQARLGNCWAKITSQLPGRTDNSVKNHWYSSLKTLVERARGDDASSATTKRGRSKKKSCKARPTKNSSLSRSTDPRAYRGVVAVVACPDEEISMAAVSAGAVQDAATLAAHVTPLAAPIVDPVATPFAACLATAVNADHGPLSPDSRSSADNLDLHTHAQSYQNGVLRAQAVIDNILDPMGMGLCGDNRLNPPCLPDTFASLTPVNHTTKHSMEAWNASDDGFCCSARNDLPSLADPMSPAQPPFGLDELLYDPLHDVCDGGLQVPVSLESPGLVLSAPLGEVARMYQRSMLVTEWGTCITYSSPSTAGRTFLPTPTYVAPNLSPIDPDDEMLFQTKEEPLVDAVKHEIPSFDCGYGQAISSCAAFSPLLGVEV</sequence>
<feature type="domain" description="HTH myb-type" evidence="6">
    <location>
        <begin position="80"/>
        <end position="135"/>
    </location>
</feature>
<dbReference type="GO" id="GO:0000978">
    <property type="term" value="F:RNA polymerase II cis-regulatory region sequence-specific DNA binding"/>
    <property type="evidence" value="ECO:0007669"/>
    <property type="project" value="TreeGrafter"/>
</dbReference>
<dbReference type="PROSITE" id="PS51293">
    <property type="entry name" value="SANT"/>
    <property type="match status" value="1"/>
</dbReference>
<feature type="domain" description="SANT" evidence="5">
    <location>
        <begin position="30"/>
        <end position="70"/>
    </location>
</feature>
<evidence type="ECO:0000313" key="7">
    <source>
        <dbReference type="EMBL" id="KAG7381070.1"/>
    </source>
</evidence>
<feature type="domain" description="HTH myb-type" evidence="6">
    <location>
        <begin position="34"/>
        <end position="77"/>
    </location>
</feature>
<dbReference type="InterPro" id="IPR017930">
    <property type="entry name" value="Myb_dom"/>
</dbReference>
<feature type="region of interest" description="Disordered" evidence="3">
    <location>
        <begin position="1"/>
        <end position="38"/>
    </location>
</feature>
<dbReference type="PANTHER" id="PTHR45614">
    <property type="entry name" value="MYB PROTEIN-RELATED"/>
    <property type="match status" value="1"/>
</dbReference>
<dbReference type="PANTHER" id="PTHR45614:SF274">
    <property type="entry name" value="MYB-LIKE DNA-BINDING PROTEIN"/>
    <property type="match status" value="1"/>
</dbReference>
<feature type="domain" description="HTH myb-type" evidence="6">
    <location>
        <begin position="136"/>
        <end position="186"/>
    </location>
</feature>
<dbReference type="OrthoDB" id="2143914at2759"/>
<dbReference type="AlphaFoldDB" id="A0A8T1VLP4"/>
<evidence type="ECO:0000313" key="8">
    <source>
        <dbReference type="Proteomes" id="UP000694044"/>
    </source>
</evidence>
<gene>
    <name evidence="7" type="ORF">PHYPSEUDO_006504</name>
</gene>
<dbReference type="InterPro" id="IPR001005">
    <property type="entry name" value="SANT/Myb"/>
</dbReference>
<feature type="compositionally biased region" description="Basic residues" evidence="3">
    <location>
        <begin position="10"/>
        <end position="19"/>
    </location>
</feature>
<protein>
    <recommendedName>
        <fullName evidence="9">Myb-like DNA-binding protein</fullName>
    </recommendedName>
</protein>
<evidence type="ECO:0000259" key="6">
    <source>
        <dbReference type="PROSITE" id="PS51294"/>
    </source>
</evidence>
<dbReference type="SMART" id="SM00717">
    <property type="entry name" value="SANT"/>
    <property type="match status" value="3"/>
</dbReference>
<keyword evidence="8" id="KW-1185">Reference proteome</keyword>
<keyword evidence="2" id="KW-0238">DNA-binding</keyword>
<evidence type="ECO:0000256" key="3">
    <source>
        <dbReference type="SAM" id="MobiDB-lite"/>
    </source>
</evidence>
<comment type="caution">
    <text evidence="7">The sequence shown here is derived from an EMBL/GenBank/DDBJ whole genome shotgun (WGS) entry which is preliminary data.</text>
</comment>
<feature type="domain" description="Myb-like" evidence="4">
    <location>
        <begin position="132"/>
        <end position="182"/>
    </location>
</feature>
<dbReference type="Pfam" id="PF13921">
    <property type="entry name" value="Myb_DNA-bind_6"/>
    <property type="match status" value="1"/>
</dbReference>
<keyword evidence="1" id="KW-0677">Repeat</keyword>
<proteinExistence type="predicted"/>
<dbReference type="InterPro" id="IPR050560">
    <property type="entry name" value="MYB_TF"/>
</dbReference>
<evidence type="ECO:0008006" key="9">
    <source>
        <dbReference type="Google" id="ProtNLM"/>
    </source>
</evidence>
<name>A0A8T1VLP4_9STRA</name>
<evidence type="ECO:0000256" key="2">
    <source>
        <dbReference type="ARBA" id="ARBA00023125"/>
    </source>
</evidence>
<dbReference type="PROSITE" id="PS51294">
    <property type="entry name" value="HTH_MYB"/>
    <property type="match status" value="3"/>
</dbReference>
<evidence type="ECO:0000259" key="5">
    <source>
        <dbReference type="PROSITE" id="PS51293"/>
    </source>
</evidence>
<evidence type="ECO:0000259" key="4">
    <source>
        <dbReference type="PROSITE" id="PS50090"/>
    </source>
</evidence>
<feature type="domain" description="Myb-like" evidence="4">
    <location>
        <begin position="34"/>
        <end position="78"/>
    </location>
</feature>
<feature type="region of interest" description="Disordered" evidence="3">
    <location>
        <begin position="190"/>
        <end position="223"/>
    </location>
</feature>
<evidence type="ECO:0000256" key="1">
    <source>
        <dbReference type="ARBA" id="ARBA00022737"/>
    </source>
</evidence>